<dbReference type="RefSeq" id="YP_717755.1">
    <property type="nucleotide sequence ID" value="NC_008296.2"/>
</dbReference>
<keyword evidence="2" id="KW-1185">Reference proteome</keyword>
<evidence type="ECO:0000313" key="1">
    <source>
        <dbReference type="EMBL" id="ABA47057.1"/>
    </source>
</evidence>
<dbReference type="OrthoDB" id="24696at10239"/>
<dbReference type="Proteomes" id="UP000000909">
    <property type="component" value="Segment"/>
</dbReference>
<organismHost>
    <name type="scientific">Synechococcus</name>
    <dbReference type="NCBI Taxonomy" id="1129"/>
</organismHost>
<protein>
    <submittedName>
        <fullName evidence="1">Gp88</fullName>
    </submittedName>
</protein>
<dbReference type="GeneID" id="4239088"/>
<proteinExistence type="predicted"/>
<evidence type="ECO:0000313" key="2">
    <source>
        <dbReference type="Proteomes" id="UP000000909"/>
    </source>
</evidence>
<dbReference type="KEGG" id="vg:4239088"/>
<dbReference type="EMBL" id="DQ149023">
    <property type="protein sequence ID" value="ABA47057.1"/>
    <property type="molecule type" value="Genomic_DNA"/>
</dbReference>
<sequence>MKYIIFNESKQQVGEFNSIYDLELFVDGIREGRGESYPVTPRMSPFDYLKQIKWFMTIKDNSQRIMKLCQ</sequence>
<reference evidence="1 2" key="1">
    <citation type="journal article" date="2007" name="Environ. Microbiol.">
        <title>Genomic and structural analysis of Syn9, a cyanophage infecting marine Prochlorococcus and Synechococcus.</title>
        <authorList>
            <person name="Weigele P.R."/>
            <person name="Pope W.H."/>
            <person name="Pedulla M.L."/>
            <person name="Houtz J.M."/>
            <person name="Smith A.L."/>
            <person name="Conway J.F."/>
            <person name="King J."/>
            <person name="Hatfull G.F."/>
            <person name="Lawrence J.G."/>
            <person name="Hendrix R.W."/>
        </authorList>
    </citation>
    <scope>NUCLEOTIDE SEQUENCE</scope>
</reference>
<name>Q0QZE0_BPSYS</name>
<accession>Q0QZE0</accession>
<organism evidence="1 2">
    <name type="scientific">Synechococcus phage syn9</name>
    <dbReference type="NCBI Taxonomy" id="382359"/>
    <lineage>
        <taxon>Viruses</taxon>
        <taxon>Duplodnaviria</taxon>
        <taxon>Heunggongvirae</taxon>
        <taxon>Uroviricota</taxon>
        <taxon>Caudoviricetes</taxon>
        <taxon>Pantevenvirales</taxon>
        <taxon>Kyanoviridae</taxon>
        <taxon>Ormenosvirus</taxon>
        <taxon>Ormenosvirus syn9</taxon>
    </lineage>
</organism>